<organism evidence="4 5">
    <name type="scientific">Gymnopus androsaceus JB14</name>
    <dbReference type="NCBI Taxonomy" id="1447944"/>
    <lineage>
        <taxon>Eukaryota</taxon>
        <taxon>Fungi</taxon>
        <taxon>Dikarya</taxon>
        <taxon>Basidiomycota</taxon>
        <taxon>Agaricomycotina</taxon>
        <taxon>Agaricomycetes</taxon>
        <taxon>Agaricomycetidae</taxon>
        <taxon>Agaricales</taxon>
        <taxon>Marasmiineae</taxon>
        <taxon>Omphalotaceae</taxon>
        <taxon>Gymnopus</taxon>
    </lineage>
</organism>
<name>A0A6A4IV88_9AGAR</name>
<dbReference type="NCBIfam" id="NF002937">
    <property type="entry name" value="PRK03584.1"/>
    <property type="match status" value="1"/>
</dbReference>
<dbReference type="Gene3D" id="3.40.50.12780">
    <property type="entry name" value="N-terminal domain of ligase-like"/>
    <property type="match status" value="1"/>
</dbReference>
<reference evidence="4" key="1">
    <citation type="journal article" date="2019" name="Environ. Microbiol.">
        <title>Fungal ecological strategies reflected in gene transcription - a case study of two litter decomposers.</title>
        <authorList>
            <person name="Barbi F."/>
            <person name="Kohler A."/>
            <person name="Barry K."/>
            <person name="Baskaran P."/>
            <person name="Daum C."/>
            <person name="Fauchery L."/>
            <person name="Ihrmark K."/>
            <person name="Kuo A."/>
            <person name="LaButti K."/>
            <person name="Lipzen A."/>
            <person name="Morin E."/>
            <person name="Grigoriev I.V."/>
            <person name="Henrissat B."/>
            <person name="Lindahl B."/>
            <person name="Martin F."/>
        </authorList>
    </citation>
    <scope>NUCLEOTIDE SEQUENCE</scope>
    <source>
        <strain evidence="4">JB14</strain>
    </source>
</reference>
<feature type="domain" description="AMP-dependent synthetase/ligase" evidence="2">
    <location>
        <begin position="117"/>
        <end position="493"/>
    </location>
</feature>
<keyword evidence="5" id="KW-1185">Reference proteome</keyword>
<dbReference type="SUPFAM" id="SSF56801">
    <property type="entry name" value="Acetyl-CoA synthetase-like"/>
    <property type="match status" value="1"/>
</dbReference>
<proteinExistence type="inferred from homology"/>
<dbReference type="InterPro" id="IPR000873">
    <property type="entry name" value="AMP-dep_synth/lig_dom"/>
</dbReference>
<dbReference type="InterPro" id="IPR045851">
    <property type="entry name" value="AMP-bd_C_sf"/>
</dbReference>
<dbReference type="AlphaFoldDB" id="A0A6A4IV88"/>
<comment type="similarity">
    <text evidence="1">Belongs to the ATP-dependent AMP-binding enzyme family.</text>
</comment>
<evidence type="ECO:0000259" key="3">
    <source>
        <dbReference type="Pfam" id="PF16177"/>
    </source>
</evidence>
<dbReference type="Pfam" id="PF16177">
    <property type="entry name" value="ACAS_N"/>
    <property type="match status" value="1"/>
</dbReference>
<dbReference type="InterPro" id="IPR032387">
    <property type="entry name" value="ACAS_N"/>
</dbReference>
<accession>A0A6A4IV88</accession>
<gene>
    <name evidence="4" type="ORF">BT96DRAFT_1029661</name>
</gene>
<feature type="domain" description="Acetyl-coenzyme A synthetase N-terminal" evidence="3">
    <location>
        <begin position="43"/>
        <end position="98"/>
    </location>
</feature>
<dbReference type="Pfam" id="PF00501">
    <property type="entry name" value="AMP-binding"/>
    <property type="match status" value="1"/>
</dbReference>
<dbReference type="InterPro" id="IPR042099">
    <property type="entry name" value="ANL_N_sf"/>
</dbReference>
<evidence type="ECO:0000313" key="5">
    <source>
        <dbReference type="Proteomes" id="UP000799118"/>
    </source>
</evidence>
<dbReference type="PANTHER" id="PTHR42921">
    <property type="entry name" value="ACETOACETYL-COA SYNTHETASE"/>
    <property type="match status" value="1"/>
</dbReference>
<evidence type="ECO:0000256" key="1">
    <source>
        <dbReference type="ARBA" id="ARBA00006432"/>
    </source>
</evidence>
<keyword evidence="4" id="KW-0436">Ligase</keyword>
<evidence type="ECO:0000259" key="2">
    <source>
        <dbReference type="Pfam" id="PF00501"/>
    </source>
</evidence>
<dbReference type="InterPro" id="IPR020845">
    <property type="entry name" value="AMP-binding_CS"/>
</dbReference>
<dbReference type="InterPro" id="IPR005914">
    <property type="entry name" value="Acac_CoA_synth"/>
</dbReference>
<dbReference type="Proteomes" id="UP000799118">
    <property type="component" value="Unassembled WGS sequence"/>
</dbReference>
<dbReference type="EMBL" id="ML769383">
    <property type="protein sequence ID" value="KAE9411545.1"/>
    <property type="molecule type" value="Genomic_DNA"/>
</dbReference>
<dbReference type="GO" id="GO:0006629">
    <property type="term" value="P:lipid metabolic process"/>
    <property type="evidence" value="ECO:0007669"/>
    <property type="project" value="InterPro"/>
</dbReference>
<sequence>MSSVDSAPPQKAIWEPSADGAFTSVEAFRREINRKRHLSLNSYFDLHDYSIKDFNFWLDLWQYLGITYSQPPTKVVEAGRSAFQITWFPSARLNYAENLLQRDDDGIACSAITEKHVTQNVSYRQLRAMVGEMAAAMRVNGLVVGDRVAAVVSNNITAVILALATTSIGAIYTSTAPDMGSKACILGILDRYTQVNPKLIFIESEVFYAGKTLDLRDKAKEVIQSLKKTGLTLGILLPSGLSGKSQNIPDRSVFSRLRYSITLDAFLGSGDNRPLTFEQLPFQHPLVILYSSGTTGMPKCIVHSAGGILMQTKKELGFFYNIGTQDTFFQFTTTGWMMWVVLLGGLSWGARIILYDGSPFHPSIPSFLRMISDLNVSVAGLSPRFLAEVHGQGLEPSEIGSFEALHSIALGGAILTPPLHQWAQKAFGKSTRVFIAMGGTDVCSAFLVSVPSLSIYAGEISAICLGYKIEVFDESGKTITSSGRTGEMVCTRPHPSVPLFFWGDESGEKCHNAYFNHFPGVWRQGDLMVVNPKTKGIMVLGRSDGVLNPKGIRFGSGEIYSVLEDNVEINAAVEESICVGQRRPQDNDERVLLFVKMRKGHRFSQRIVKEIKGAIRKGLSARHVPEYVFQVESIPVTVNGKKIEIAVKQIVSGLQSKPSGAVANPDSLLQFYKYQKIEDFERLYKL</sequence>
<dbReference type="GO" id="GO:0030729">
    <property type="term" value="F:acetoacetate-CoA ligase activity"/>
    <property type="evidence" value="ECO:0007669"/>
    <property type="project" value="InterPro"/>
</dbReference>
<protein>
    <submittedName>
        <fullName evidence="4">Acetoacetate-CoA ligase</fullName>
    </submittedName>
</protein>
<dbReference type="OrthoDB" id="10253869at2759"/>
<dbReference type="NCBIfam" id="TIGR01217">
    <property type="entry name" value="ac_ac_CoA_syn"/>
    <property type="match status" value="1"/>
</dbReference>
<evidence type="ECO:0000313" key="4">
    <source>
        <dbReference type="EMBL" id="KAE9411545.1"/>
    </source>
</evidence>
<dbReference type="PROSITE" id="PS00455">
    <property type="entry name" value="AMP_BINDING"/>
    <property type="match status" value="1"/>
</dbReference>
<dbReference type="PANTHER" id="PTHR42921:SF4">
    <property type="entry name" value="ACETOACETYL-COA SYNTHASE (AFU_ORTHOLOGUE AFUA_8G04770)"/>
    <property type="match status" value="1"/>
</dbReference>
<dbReference type="Gene3D" id="3.30.300.30">
    <property type="match status" value="1"/>
</dbReference>